<evidence type="ECO:0000313" key="3">
    <source>
        <dbReference type="EnsemblPlants" id="Ma01_p21790.1"/>
    </source>
</evidence>
<protein>
    <recommendedName>
        <fullName evidence="5">Pentatricopeptide repeat-containing protein</fullName>
    </recommendedName>
</protein>
<keyword evidence="1" id="KW-0677">Repeat</keyword>
<organism evidence="3 4">
    <name type="scientific">Musa acuminata subsp. malaccensis</name>
    <name type="common">Wild banana</name>
    <name type="synonym">Musa malaccensis</name>
    <dbReference type="NCBI Taxonomy" id="214687"/>
    <lineage>
        <taxon>Eukaryota</taxon>
        <taxon>Viridiplantae</taxon>
        <taxon>Streptophyta</taxon>
        <taxon>Embryophyta</taxon>
        <taxon>Tracheophyta</taxon>
        <taxon>Spermatophyta</taxon>
        <taxon>Magnoliopsida</taxon>
        <taxon>Liliopsida</taxon>
        <taxon>Zingiberales</taxon>
        <taxon>Musaceae</taxon>
        <taxon>Musa</taxon>
    </lineage>
</organism>
<keyword evidence="4" id="KW-1185">Reference proteome</keyword>
<dbReference type="PROSITE" id="PS51375">
    <property type="entry name" value="PPR"/>
    <property type="match status" value="2"/>
</dbReference>
<dbReference type="InterPro" id="IPR046960">
    <property type="entry name" value="PPR_At4g14850-like_plant"/>
</dbReference>
<dbReference type="InterPro" id="IPR011990">
    <property type="entry name" value="TPR-like_helical_dom_sf"/>
</dbReference>
<dbReference type="InParanoid" id="A0A804HWW8"/>
<dbReference type="Gramene" id="Ma01_t21790.1">
    <property type="protein sequence ID" value="Ma01_p21790.1"/>
    <property type="gene ID" value="Ma01_g21790"/>
</dbReference>
<dbReference type="Proteomes" id="UP000012960">
    <property type="component" value="Unplaced"/>
</dbReference>
<accession>A0A804HWW8</accession>
<dbReference type="AlphaFoldDB" id="A0A804HWW8"/>
<dbReference type="NCBIfam" id="TIGR00756">
    <property type="entry name" value="PPR"/>
    <property type="match status" value="2"/>
</dbReference>
<evidence type="ECO:0000256" key="2">
    <source>
        <dbReference type="PROSITE-ProRule" id="PRU00708"/>
    </source>
</evidence>
<reference evidence="3" key="1">
    <citation type="submission" date="2021-05" db="UniProtKB">
        <authorList>
            <consortium name="EnsemblPlants"/>
        </authorList>
    </citation>
    <scope>IDENTIFICATION</scope>
    <source>
        <strain evidence="3">subsp. malaccensis</strain>
    </source>
</reference>
<dbReference type="GO" id="GO:0003723">
    <property type="term" value="F:RNA binding"/>
    <property type="evidence" value="ECO:0007669"/>
    <property type="project" value="InterPro"/>
</dbReference>
<feature type="repeat" description="PPR" evidence="2">
    <location>
        <begin position="156"/>
        <end position="186"/>
    </location>
</feature>
<feature type="repeat" description="PPR" evidence="2">
    <location>
        <begin position="121"/>
        <end position="155"/>
    </location>
</feature>
<dbReference type="InterPro" id="IPR002885">
    <property type="entry name" value="PPR_rpt"/>
</dbReference>
<proteinExistence type="predicted"/>
<dbReference type="PANTHER" id="PTHR47926">
    <property type="entry name" value="PENTATRICOPEPTIDE REPEAT-CONTAINING PROTEIN"/>
    <property type="match status" value="1"/>
</dbReference>
<evidence type="ECO:0008006" key="5">
    <source>
        <dbReference type="Google" id="ProtNLM"/>
    </source>
</evidence>
<dbReference type="FunFam" id="1.25.40.10:FF:000090">
    <property type="entry name" value="Pentatricopeptide repeat-containing protein, chloroplastic"/>
    <property type="match status" value="1"/>
</dbReference>
<sequence>MLYGSSQVVWRYASFSTHASGSILSNALLDVYAKCEEMEIAIKRFFDEAPRRDLISWNSLLARYARREIGELNQGRCGHGWVLKVYGNLDAFLGSASIDMYSRCGNIWRSFMVFDNVSEKDVTLWTAMITGLAFHGFGAEALELFHEMQEEGLMPNSVTLVVVLTTCSHAGLVDKALRIFESMKQRCNIEPGVEQYGFVVDLLARSGRLSDALNVIARMPMKPSRSIWGAILSSSKAYGDLELTDSALIEHLKLEPDKSMSCSRMLMLLMGSGATPTKSERLWWEDKV</sequence>
<dbReference type="OMA" id="KSERLWW"/>
<name>A0A804HWW8_MUSAM</name>
<dbReference type="EnsemblPlants" id="Ma01_t21790.1">
    <property type="protein sequence ID" value="Ma01_p21790.1"/>
    <property type="gene ID" value="Ma01_g21790"/>
</dbReference>
<dbReference type="Pfam" id="PF13041">
    <property type="entry name" value="PPR_2"/>
    <property type="match status" value="1"/>
</dbReference>
<dbReference type="GO" id="GO:0009451">
    <property type="term" value="P:RNA modification"/>
    <property type="evidence" value="ECO:0007669"/>
    <property type="project" value="InterPro"/>
</dbReference>
<evidence type="ECO:0000313" key="4">
    <source>
        <dbReference type="Proteomes" id="UP000012960"/>
    </source>
</evidence>
<dbReference type="PANTHER" id="PTHR47926:SF492">
    <property type="entry name" value="DYW DOMAIN-CONTAINING PROTEIN"/>
    <property type="match status" value="1"/>
</dbReference>
<evidence type="ECO:0000256" key="1">
    <source>
        <dbReference type="ARBA" id="ARBA00022737"/>
    </source>
</evidence>
<dbReference type="Gene3D" id="1.25.40.10">
    <property type="entry name" value="Tetratricopeptide repeat domain"/>
    <property type="match status" value="1"/>
</dbReference>